<reference evidence="1" key="1">
    <citation type="submission" date="2022-07" db="EMBL/GenBank/DDBJ databases">
        <title>Phylogenomic reconstructions and comparative analyses of Kickxellomycotina fungi.</title>
        <authorList>
            <person name="Reynolds N.K."/>
            <person name="Stajich J.E."/>
            <person name="Barry K."/>
            <person name="Grigoriev I.V."/>
            <person name="Crous P."/>
            <person name="Smith M.E."/>
        </authorList>
    </citation>
    <scope>NUCLEOTIDE SEQUENCE</scope>
    <source>
        <strain evidence="1">Benny 63K</strain>
    </source>
</reference>
<dbReference type="Proteomes" id="UP001150581">
    <property type="component" value="Unassembled WGS sequence"/>
</dbReference>
<dbReference type="EMBL" id="JANBPG010000751">
    <property type="protein sequence ID" value="KAJ1894017.1"/>
    <property type="molecule type" value="Genomic_DNA"/>
</dbReference>
<proteinExistence type="predicted"/>
<evidence type="ECO:0000313" key="1">
    <source>
        <dbReference type="EMBL" id="KAJ1894017.1"/>
    </source>
</evidence>
<gene>
    <name evidence="1" type="ORF">LPJ66_005429</name>
</gene>
<keyword evidence="2" id="KW-1185">Reference proteome</keyword>
<organism evidence="1 2">
    <name type="scientific">Kickxella alabastrina</name>
    <dbReference type="NCBI Taxonomy" id="61397"/>
    <lineage>
        <taxon>Eukaryota</taxon>
        <taxon>Fungi</taxon>
        <taxon>Fungi incertae sedis</taxon>
        <taxon>Zoopagomycota</taxon>
        <taxon>Kickxellomycotina</taxon>
        <taxon>Kickxellomycetes</taxon>
        <taxon>Kickxellales</taxon>
        <taxon>Kickxellaceae</taxon>
        <taxon>Kickxella</taxon>
    </lineage>
</organism>
<name>A0ACC1IIY1_9FUNG</name>
<accession>A0ACC1IIY1</accession>
<protein>
    <submittedName>
        <fullName evidence="1">Uncharacterized protein</fullName>
    </submittedName>
</protein>
<evidence type="ECO:0000313" key="2">
    <source>
        <dbReference type="Proteomes" id="UP001150581"/>
    </source>
</evidence>
<sequence length="421" mass="45214">MVETFGYISVQPDWAVDVKKALSGAEGPHAFWASAYKQGTESLHDTIQITKTDSPTSPLKLTAQSITAEYIDTRHLQLSTTNSNSHPVSQNILAPRLYTAPHRSVECSQIKRKTGLRSFDISRYGGLLVGCGDEGAMGVYEIEGRVHRVQLEGHLGDITACRFFPSGQVVLSGATDMRIKIWSASDGSNPVTLVGHTAAITDLAIIGRGRQVLSAAADGTLRLWHCGEASVVHVFELSRMRINSVDLVARFEAQDVFEIDGKLAVAACEDGRVIVVDLMAREVVAEYGDVGGVPVRAVAYDVANSRLYTGMADGSVNVWAAADAGEPVYAFRRNASPVSAIRLVYGADAGEPRICVGTEDGQLFVAAVIDNNGAVGVEIVEELVAFDVDPITQIRTAPSSVKNSTRQSIWASGRTNKAYEF</sequence>
<comment type="caution">
    <text evidence="1">The sequence shown here is derived from an EMBL/GenBank/DDBJ whole genome shotgun (WGS) entry which is preliminary data.</text>
</comment>